<name>A0A8J6BX86_ZIZPA</name>
<keyword evidence="3" id="KW-1185">Reference proteome</keyword>
<evidence type="ECO:0000256" key="1">
    <source>
        <dbReference type="SAM" id="MobiDB-lite"/>
    </source>
</evidence>
<protein>
    <submittedName>
        <fullName evidence="2">Uncharacterized protein</fullName>
    </submittedName>
</protein>
<comment type="caution">
    <text evidence="2">The sequence shown here is derived from an EMBL/GenBank/DDBJ whole genome shotgun (WGS) entry which is preliminary data.</text>
</comment>
<accession>A0A8J6BX86</accession>
<evidence type="ECO:0000313" key="3">
    <source>
        <dbReference type="Proteomes" id="UP000729402"/>
    </source>
</evidence>
<sequence length="111" mass="11676">MAPASTCRDPLPPVAVVDAILPAASPEARLGEKRLPSRQKPAALFSRPSTGRRPSGRGLESSRMNRPPRRRRPPVARPNQGPRGGGRRAGAAVGQWLRGGGSGLNSPMGQN</sequence>
<organism evidence="2 3">
    <name type="scientific">Zizania palustris</name>
    <name type="common">Northern wild rice</name>
    <dbReference type="NCBI Taxonomy" id="103762"/>
    <lineage>
        <taxon>Eukaryota</taxon>
        <taxon>Viridiplantae</taxon>
        <taxon>Streptophyta</taxon>
        <taxon>Embryophyta</taxon>
        <taxon>Tracheophyta</taxon>
        <taxon>Spermatophyta</taxon>
        <taxon>Magnoliopsida</taxon>
        <taxon>Liliopsida</taxon>
        <taxon>Poales</taxon>
        <taxon>Poaceae</taxon>
        <taxon>BOP clade</taxon>
        <taxon>Oryzoideae</taxon>
        <taxon>Oryzeae</taxon>
        <taxon>Zizaniinae</taxon>
        <taxon>Zizania</taxon>
    </lineage>
</organism>
<evidence type="ECO:0000313" key="2">
    <source>
        <dbReference type="EMBL" id="KAG8098114.1"/>
    </source>
</evidence>
<reference evidence="2" key="1">
    <citation type="journal article" date="2021" name="bioRxiv">
        <title>Whole Genome Assembly and Annotation of Northern Wild Rice, Zizania palustris L., Supports a Whole Genome Duplication in the Zizania Genus.</title>
        <authorList>
            <person name="Haas M."/>
            <person name="Kono T."/>
            <person name="Macchietto M."/>
            <person name="Millas R."/>
            <person name="McGilp L."/>
            <person name="Shao M."/>
            <person name="Duquette J."/>
            <person name="Hirsch C.N."/>
            <person name="Kimball J."/>
        </authorList>
    </citation>
    <scope>NUCLEOTIDE SEQUENCE</scope>
    <source>
        <tissue evidence="2">Fresh leaf tissue</tissue>
    </source>
</reference>
<dbReference type="Proteomes" id="UP000729402">
    <property type="component" value="Unassembled WGS sequence"/>
</dbReference>
<feature type="compositionally biased region" description="Low complexity" evidence="1">
    <location>
        <begin position="46"/>
        <end position="58"/>
    </location>
</feature>
<gene>
    <name evidence="2" type="ORF">GUJ93_ZPchr0013g34615</name>
</gene>
<feature type="region of interest" description="Disordered" evidence="1">
    <location>
        <begin position="25"/>
        <end position="111"/>
    </location>
</feature>
<dbReference type="EMBL" id="JAAALK010000079">
    <property type="protein sequence ID" value="KAG8098114.1"/>
    <property type="molecule type" value="Genomic_DNA"/>
</dbReference>
<proteinExistence type="predicted"/>
<reference evidence="2" key="2">
    <citation type="submission" date="2021-02" db="EMBL/GenBank/DDBJ databases">
        <authorList>
            <person name="Kimball J.A."/>
            <person name="Haas M.W."/>
            <person name="Macchietto M."/>
            <person name="Kono T."/>
            <person name="Duquette J."/>
            <person name="Shao M."/>
        </authorList>
    </citation>
    <scope>NUCLEOTIDE SEQUENCE</scope>
    <source>
        <tissue evidence="2">Fresh leaf tissue</tissue>
    </source>
</reference>
<dbReference type="AlphaFoldDB" id="A0A8J6BX86"/>